<feature type="region of interest" description="Disordered" evidence="1">
    <location>
        <begin position="342"/>
        <end position="378"/>
    </location>
</feature>
<sequence>MDRVEQLVTLSGVAADQWGLVTAAQAKALGLSAVQLMRLAEAGLLESVGRGVYALQAAGLPQHLEVKVAWLRLQPRVPAWERPLGGRDSGVVSHASACRLHGLGDIPAPDVEISVPRRRTTTEPFVRLRTASLEPADITVVDGLPVTTAARTIVDLLRAKADGGHVGGVIADAERRDLVDLDALAEAVQPHARKYGLSLTATGHQLIEHLVAQAGRTLHSQEIARAGQEGFTVGAGLFGALDRDTAALAPFLNGEALAAEALAPVFRNIAAQQIGIRAALNGAMPSSGLTQSLQQAILPGEGLLSAVKALKLPSVLSPETRRALQRAAVPGTAMARAVQVMQQLEAVSPSSTSESAGDDGPAPDGGQPNELKDKHAPS</sequence>
<dbReference type="Proteomes" id="UP001596180">
    <property type="component" value="Unassembled WGS sequence"/>
</dbReference>
<dbReference type="EMBL" id="JBHSOA010000018">
    <property type="protein sequence ID" value="MFC5852200.1"/>
    <property type="molecule type" value="Genomic_DNA"/>
</dbReference>
<comment type="caution">
    <text evidence="3">The sequence shown here is derived from an EMBL/GenBank/DDBJ whole genome shotgun (WGS) entry which is preliminary data.</text>
</comment>
<protein>
    <submittedName>
        <fullName evidence="3">Type IV toxin-antitoxin system AbiEi family antitoxin domain-containing protein</fullName>
    </submittedName>
</protein>
<keyword evidence="4" id="KW-1185">Reference proteome</keyword>
<accession>A0ABW1DUA8</accession>
<evidence type="ECO:0000256" key="1">
    <source>
        <dbReference type="SAM" id="MobiDB-lite"/>
    </source>
</evidence>
<name>A0ABW1DUA8_9ACTN</name>
<gene>
    <name evidence="3" type="ORF">ACFPZI_10315</name>
</gene>
<evidence type="ECO:0000313" key="4">
    <source>
        <dbReference type="Proteomes" id="UP001596180"/>
    </source>
</evidence>
<proteinExistence type="predicted"/>
<organism evidence="3 4">
    <name type="scientific">Streptomyces chlorus</name>
    <dbReference type="NCBI Taxonomy" id="887452"/>
    <lineage>
        <taxon>Bacteria</taxon>
        <taxon>Bacillati</taxon>
        <taxon>Actinomycetota</taxon>
        <taxon>Actinomycetes</taxon>
        <taxon>Kitasatosporales</taxon>
        <taxon>Streptomycetaceae</taxon>
        <taxon>Streptomyces</taxon>
    </lineage>
</organism>
<dbReference type="InterPro" id="IPR025159">
    <property type="entry name" value="AbiEi_N"/>
</dbReference>
<reference evidence="4" key="1">
    <citation type="journal article" date="2019" name="Int. J. Syst. Evol. Microbiol.">
        <title>The Global Catalogue of Microorganisms (GCM) 10K type strain sequencing project: providing services to taxonomists for standard genome sequencing and annotation.</title>
        <authorList>
            <consortium name="The Broad Institute Genomics Platform"/>
            <consortium name="The Broad Institute Genome Sequencing Center for Infectious Disease"/>
            <person name="Wu L."/>
            <person name="Ma J."/>
        </authorList>
    </citation>
    <scope>NUCLEOTIDE SEQUENCE [LARGE SCALE GENOMIC DNA]</scope>
    <source>
        <strain evidence="4">JCM 10411</strain>
    </source>
</reference>
<dbReference type="RefSeq" id="WP_381361198.1">
    <property type="nucleotide sequence ID" value="NZ_JBHSOA010000018.1"/>
</dbReference>
<evidence type="ECO:0000313" key="3">
    <source>
        <dbReference type="EMBL" id="MFC5852200.1"/>
    </source>
</evidence>
<dbReference type="Pfam" id="PF13338">
    <property type="entry name" value="AbiEi_4"/>
    <property type="match status" value="1"/>
</dbReference>
<evidence type="ECO:0000259" key="2">
    <source>
        <dbReference type="Pfam" id="PF13338"/>
    </source>
</evidence>
<feature type="domain" description="AbiEi antitoxin N-terminal" evidence="2">
    <location>
        <begin position="14"/>
        <end position="55"/>
    </location>
</feature>